<evidence type="ECO:0000256" key="1">
    <source>
        <dbReference type="SAM" id="MobiDB-lite"/>
    </source>
</evidence>
<evidence type="ECO:0000313" key="3">
    <source>
        <dbReference type="Proteomes" id="UP000245698"/>
    </source>
</evidence>
<organism evidence="2 3">
    <name type="scientific">Mesorhizobium delmotii</name>
    <dbReference type="NCBI Taxonomy" id="1631247"/>
    <lineage>
        <taxon>Bacteria</taxon>
        <taxon>Pseudomonadati</taxon>
        <taxon>Pseudomonadota</taxon>
        <taxon>Alphaproteobacteria</taxon>
        <taxon>Hyphomicrobiales</taxon>
        <taxon>Phyllobacteriaceae</taxon>
        <taxon>Mesorhizobium</taxon>
    </lineage>
</organism>
<dbReference type="AlphaFoldDB" id="A0A2P9ANA3"/>
<sequence>MKVANDLGRQAVQSQEDRLHPGSLQPAQPSPAPAGLWSAHAQEVAEHFAIAETTVHHWGRQGLITKVCSDSLNRGLWDIPHNLDIIKGRPGRNAVAARRASITVPSTEQDSL</sequence>
<feature type="region of interest" description="Disordered" evidence="1">
    <location>
        <begin position="1"/>
        <end position="36"/>
    </location>
</feature>
<keyword evidence="3" id="KW-1185">Reference proteome</keyword>
<dbReference type="EMBL" id="FUIG01000038">
    <property type="protein sequence ID" value="SJM32640.1"/>
    <property type="molecule type" value="Genomic_DNA"/>
</dbReference>
<gene>
    <name evidence="2" type="ORF">BQ8482_300011</name>
</gene>
<accession>A0A2P9ANA3</accession>
<name>A0A2P9ANA3_9HYPH</name>
<dbReference type="Proteomes" id="UP000245698">
    <property type="component" value="Unassembled WGS sequence"/>
</dbReference>
<reference evidence="3" key="1">
    <citation type="submission" date="2016-12" db="EMBL/GenBank/DDBJ databases">
        <authorList>
            <person name="Brunel B."/>
        </authorList>
    </citation>
    <scope>NUCLEOTIDE SEQUENCE [LARGE SCALE GENOMIC DNA]</scope>
</reference>
<protein>
    <recommendedName>
        <fullName evidence="4">DNA-binding protein</fullName>
    </recommendedName>
</protein>
<proteinExistence type="predicted"/>
<evidence type="ECO:0000313" key="2">
    <source>
        <dbReference type="EMBL" id="SJM32640.1"/>
    </source>
</evidence>
<evidence type="ECO:0008006" key="4">
    <source>
        <dbReference type="Google" id="ProtNLM"/>
    </source>
</evidence>